<sequence>MAEEPASMASTTSWITTMKIRHRLLNPSTDVDSVSSGPNSTPKRAIDPTHKIRMAPLVPPLGFAMVAPGVYRSGHPNHCNFAFLDGLQLKSIMYICVDSYRPHTFNWAQDRGLKIFHYRIDSYKQPHNPTNEIEPERSKYISALTKILDIRNLPILIHCNKGKHRVGTISALIRIIQGWDTLAVKNEWDKFLGEGAPPGKNMIWSPGLVFINNHHQHHQHQNQNHQDQNIKNLNLDLPFNTPRNSDTLELNQSVFELDHPLLTTSPPTDNSPSKISSDLTPYSSSSASCWTTPTTQNHKINSKIADGLARLSEWEYVEQFPIDLIPIDPLWIPSWLPIESIDLRHPS</sequence>
<dbReference type="Proteomes" id="UP000054564">
    <property type="component" value="Unassembled WGS sequence"/>
</dbReference>
<dbReference type="EMBL" id="AJIL01000015">
    <property type="protein sequence ID" value="KNF03961.1"/>
    <property type="molecule type" value="Genomic_DNA"/>
</dbReference>
<protein>
    <recommendedName>
        <fullName evidence="6">Tyrosine specific protein phosphatases domain-containing protein</fullName>
    </recommendedName>
</protein>
<dbReference type="FunFam" id="3.90.190.10:FF:000035">
    <property type="entry name" value="Tyrosine phosphatase, putative"/>
    <property type="match status" value="1"/>
</dbReference>
<dbReference type="STRING" id="1165861.A0A0L0VXI7"/>
<evidence type="ECO:0000256" key="3">
    <source>
        <dbReference type="ARBA" id="ARBA00022801"/>
    </source>
</evidence>
<dbReference type="GO" id="GO:0052840">
    <property type="term" value="F:inositol diphosphate tetrakisphosphate diphosphatase activity"/>
    <property type="evidence" value="ECO:0007669"/>
    <property type="project" value="TreeGrafter"/>
</dbReference>
<dbReference type="InterPro" id="IPR029021">
    <property type="entry name" value="Prot-tyrosine_phosphatase-like"/>
</dbReference>
<evidence type="ECO:0000313" key="5">
    <source>
        <dbReference type="Proteomes" id="UP000054564"/>
    </source>
</evidence>
<reference evidence="5" key="2">
    <citation type="submission" date="2014-03" db="EMBL/GenBank/DDBJ databases">
        <title>The Genome Sequence of Puccinia striiformis f. sp. tritici PST-78.</title>
        <authorList>
            <consortium name="The Broad Institute Genome Sequencing Platform"/>
            <person name="Cuomo C."/>
            <person name="Hulbert S."/>
            <person name="Chen X."/>
            <person name="Walker B."/>
            <person name="Young S.K."/>
            <person name="Zeng Q."/>
            <person name="Gargeya S."/>
            <person name="Fitzgerald M."/>
            <person name="Haas B."/>
            <person name="Abouelleil A."/>
            <person name="Alvarado L."/>
            <person name="Arachchi H.M."/>
            <person name="Berlin A.M."/>
            <person name="Chapman S.B."/>
            <person name="Goldberg J."/>
            <person name="Griggs A."/>
            <person name="Gujja S."/>
            <person name="Hansen M."/>
            <person name="Howarth C."/>
            <person name="Imamovic A."/>
            <person name="Larimer J."/>
            <person name="McCowan C."/>
            <person name="Montmayeur A."/>
            <person name="Murphy C."/>
            <person name="Neiman D."/>
            <person name="Pearson M."/>
            <person name="Priest M."/>
            <person name="Roberts A."/>
            <person name="Saif S."/>
            <person name="Shea T."/>
            <person name="Sisk P."/>
            <person name="Sykes S."/>
            <person name="Wortman J."/>
            <person name="Nusbaum C."/>
            <person name="Birren B."/>
        </authorList>
    </citation>
    <scope>NUCLEOTIDE SEQUENCE [LARGE SCALE GENOMIC DNA]</scope>
    <source>
        <strain evidence="5">race PST-78</strain>
    </source>
</reference>
<dbReference type="InterPro" id="IPR020428">
    <property type="entry name" value="PFA-DSPs"/>
</dbReference>
<dbReference type="Pfam" id="PF03162">
    <property type="entry name" value="Y_phosphatase2"/>
    <property type="match status" value="1"/>
</dbReference>
<dbReference type="GO" id="GO:0005737">
    <property type="term" value="C:cytoplasm"/>
    <property type="evidence" value="ECO:0007669"/>
    <property type="project" value="UniProtKB-SubCell"/>
</dbReference>
<evidence type="ECO:0000256" key="1">
    <source>
        <dbReference type="ARBA" id="ARBA00004496"/>
    </source>
</evidence>
<keyword evidence="2" id="KW-0963">Cytoplasm</keyword>
<dbReference type="PANTHER" id="PTHR31126">
    <property type="entry name" value="TYROSINE-PROTEIN PHOSPHATASE"/>
    <property type="match status" value="1"/>
</dbReference>
<dbReference type="PRINTS" id="PR01911">
    <property type="entry name" value="PFDSPHPHTASE"/>
</dbReference>
<keyword evidence="5" id="KW-1185">Reference proteome</keyword>
<reference evidence="4" key="1">
    <citation type="submission" date="2014-03" db="EMBL/GenBank/DDBJ databases">
        <title>Cloning and expression analysis of gamma-glutamylcysteines synthetase in perennial ryegrass.</title>
        <authorList>
            <person name="Wei S."/>
            <person name="Sun Z."/>
        </authorList>
    </citation>
    <scope>NUCLEOTIDE SEQUENCE</scope>
    <source>
        <strain evidence="4">Race PST-78</strain>
    </source>
</reference>
<evidence type="ECO:0000256" key="2">
    <source>
        <dbReference type="ARBA" id="ARBA00022490"/>
    </source>
</evidence>
<dbReference type="InterPro" id="IPR004861">
    <property type="entry name" value="Siw14-like"/>
</dbReference>
<comment type="caution">
    <text evidence="4">The sequence shown here is derived from an EMBL/GenBank/DDBJ whole genome shotgun (WGS) entry which is preliminary data.</text>
</comment>
<dbReference type="OrthoDB" id="6375174at2759"/>
<organism evidence="4 5">
    <name type="scientific">Puccinia striiformis f. sp. tritici PST-78</name>
    <dbReference type="NCBI Taxonomy" id="1165861"/>
    <lineage>
        <taxon>Eukaryota</taxon>
        <taxon>Fungi</taxon>
        <taxon>Dikarya</taxon>
        <taxon>Basidiomycota</taxon>
        <taxon>Pucciniomycotina</taxon>
        <taxon>Pucciniomycetes</taxon>
        <taxon>Pucciniales</taxon>
        <taxon>Pucciniaceae</taxon>
        <taxon>Puccinia</taxon>
    </lineage>
</organism>
<gene>
    <name evidence="4" type="ORF">PSTG_03045</name>
</gene>
<dbReference type="SUPFAM" id="SSF52799">
    <property type="entry name" value="(Phosphotyrosine protein) phosphatases II"/>
    <property type="match status" value="1"/>
</dbReference>
<evidence type="ECO:0000313" key="4">
    <source>
        <dbReference type="EMBL" id="KNF03961.1"/>
    </source>
</evidence>
<dbReference type="PANTHER" id="PTHR31126:SF74">
    <property type="entry name" value="TYROSINE-PROTEIN PHOSPHATASE-LIKE PROTEIN OCA2"/>
    <property type="match status" value="1"/>
</dbReference>
<dbReference type="AlphaFoldDB" id="A0A0L0VXI7"/>
<proteinExistence type="predicted"/>
<name>A0A0L0VXI7_9BASI</name>
<dbReference type="GO" id="GO:0016791">
    <property type="term" value="F:phosphatase activity"/>
    <property type="evidence" value="ECO:0007669"/>
    <property type="project" value="InterPro"/>
</dbReference>
<evidence type="ECO:0008006" key="6">
    <source>
        <dbReference type="Google" id="ProtNLM"/>
    </source>
</evidence>
<comment type="subcellular location">
    <subcellularLocation>
        <location evidence="1">Cytoplasm</location>
    </subcellularLocation>
</comment>
<accession>A0A0L0VXI7</accession>
<keyword evidence="3" id="KW-0378">Hydrolase</keyword>
<dbReference type="EMBL" id="AJIL01000015">
    <property type="protein sequence ID" value="KNF03960.1"/>
    <property type="molecule type" value="Genomic_DNA"/>
</dbReference>
<dbReference type="Gene3D" id="3.90.190.10">
    <property type="entry name" value="Protein tyrosine phosphatase superfamily"/>
    <property type="match status" value="1"/>
</dbReference>